<gene>
    <name evidence="1" type="ORF">JCM19275_3458</name>
</gene>
<name>A0A090WEH1_NONUL</name>
<dbReference type="InterPro" id="IPR036366">
    <property type="entry name" value="PGBDSf"/>
</dbReference>
<dbReference type="AlphaFoldDB" id="A0A090WEH1"/>
<evidence type="ECO:0000313" key="2">
    <source>
        <dbReference type="Proteomes" id="UP000029647"/>
    </source>
</evidence>
<protein>
    <submittedName>
        <fullName evidence="1">Uncharacterized protein</fullName>
    </submittedName>
</protein>
<accession>A0A090WEH1</accession>
<dbReference type="Gene3D" id="1.10.101.10">
    <property type="entry name" value="PGBD-like superfamily/PGBD"/>
    <property type="match status" value="1"/>
</dbReference>
<proteinExistence type="predicted"/>
<organism evidence="1 2">
    <name type="scientific">Nonlabens ulvanivorans</name>
    <name type="common">Persicivirga ulvanivorans</name>
    <dbReference type="NCBI Taxonomy" id="906888"/>
    <lineage>
        <taxon>Bacteria</taxon>
        <taxon>Pseudomonadati</taxon>
        <taxon>Bacteroidota</taxon>
        <taxon>Flavobacteriia</taxon>
        <taxon>Flavobacteriales</taxon>
        <taxon>Flavobacteriaceae</taxon>
        <taxon>Nonlabens</taxon>
    </lineage>
</organism>
<dbReference type="Proteomes" id="UP000029647">
    <property type="component" value="Unassembled WGS sequence"/>
</dbReference>
<dbReference type="EMBL" id="BBNT01000002">
    <property type="protein sequence ID" value="GAL74603.1"/>
    <property type="molecule type" value="Genomic_DNA"/>
</dbReference>
<sequence>MQKGLLIAGGLLGLGLLGYVLFRDKEETVEDAEFAIVEESKSEKEDKPKAVKKVIPVVEMKPIDSVEKEKKAIVNKPEVLPEPNDDFPLKLGSKGERVYQLRVYLLKNHGAAKGLITDEFDATTEERVMQFYKVKEVSEQLFNERNMGKIKKQQKDGRKAKH</sequence>
<reference evidence="1 2" key="1">
    <citation type="journal article" date="2014" name="Genome Announc.">
        <title>Draft Genome Sequences of Marine Flavobacterium Nonlabens Strains NR17, NR24, NR27, NR32, NR33, and Ara13.</title>
        <authorList>
            <person name="Nakanishi M."/>
            <person name="Meirelles P."/>
            <person name="Suzuki R."/>
            <person name="Takatani N."/>
            <person name="Mino S."/>
            <person name="Suda W."/>
            <person name="Oshima K."/>
            <person name="Hattori M."/>
            <person name="Ohkuma M."/>
            <person name="Hosokawa M."/>
            <person name="Miyashita K."/>
            <person name="Thompson F.L."/>
            <person name="Niwa A."/>
            <person name="Sawabe T."/>
            <person name="Sawabe T."/>
        </authorList>
    </citation>
    <scope>NUCLEOTIDE SEQUENCE [LARGE SCALE GENOMIC DNA]</scope>
    <source>
        <strain evidence="2">JCM19275</strain>
    </source>
</reference>
<evidence type="ECO:0000313" key="1">
    <source>
        <dbReference type="EMBL" id="GAL74603.1"/>
    </source>
</evidence>
<comment type="caution">
    <text evidence="1">The sequence shown here is derived from an EMBL/GenBank/DDBJ whole genome shotgun (WGS) entry which is preliminary data.</text>
</comment>